<keyword evidence="4 6" id="KW-0274">FAD</keyword>
<dbReference type="InterPro" id="IPR036250">
    <property type="entry name" value="AcylCo_DH-like_C"/>
</dbReference>
<dbReference type="EMBL" id="DS999411">
    <property type="protein sequence ID" value="EED36787.1"/>
    <property type="molecule type" value="Genomic_DNA"/>
</dbReference>
<comment type="similarity">
    <text evidence="2 6">Belongs to the acyl-CoA dehydrogenase family.</text>
</comment>
<evidence type="ECO:0000259" key="9">
    <source>
        <dbReference type="Pfam" id="PF02771"/>
    </source>
</evidence>
<feature type="domain" description="Acyl-CoA oxidase/dehydrogenase middle" evidence="8">
    <location>
        <begin position="118"/>
        <end position="201"/>
    </location>
</feature>
<dbReference type="Pfam" id="PF00441">
    <property type="entry name" value="Acyl-CoA_dh_1"/>
    <property type="match status" value="1"/>
</dbReference>
<keyword evidence="11" id="KW-1185">Reference proteome</keyword>
<evidence type="ECO:0000259" key="8">
    <source>
        <dbReference type="Pfam" id="PF02770"/>
    </source>
</evidence>
<dbReference type="GO" id="GO:0003995">
    <property type="term" value="F:acyl-CoA dehydrogenase activity"/>
    <property type="evidence" value="ECO:0007669"/>
    <property type="project" value="TreeGrafter"/>
</dbReference>
<dbReference type="AlphaFoldDB" id="B8KSR4"/>
<dbReference type="Gene3D" id="1.10.540.10">
    <property type="entry name" value="Acyl-CoA dehydrogenase/oxidase, N-terminal domain"/>
    <property type="match status" value="1"/>
</dbReference>
<sequence length="367" mass="40194">MNEEQQMLLDSAQRYLRDTYDFNSRRDMANSEQYISTTHWQAFAEMGWLAMPFGEQHGGLGFGMEEVALLSEEFGKHLVLEPMLESTVVAGSVLTYPGVAVESSHIDALVSGEKIYALAHQEPDTTADIDNLSAHAQHVANGLKITGNKAYISAGAVTDYFIVTAKLEGQLALFLVPKDAEGLTVTRYKTYDGRSAANLAFDMELPFSSLMARGDLARSAFMTMRDRAILGASAEALGAMQAALDTTVDYTRQRVQFGKPLSSFQALQHRMANMLIQIELCRSLVGAACRALDAGSEDARRLTLAAKVKVTSTARKVTQEAIQLHGGIATTDEYVVGHYFKRVTALESWVCSREDALVDFIRLTDAA</sequence>
<dbReference type="PANTHER" id="PTHR43884">
    <property type="entry name" value="ACYL-COA DEHYDROGENASE"/>
    <property type="match status" value="1"/>
</dbReference>
<dbReference type="SUPFAM" id="SSF56645">
    <property type="entry name" value="Acyl-CoA dehydrogenase NM domain-like"/>
    <property type="match status" value="1"/>
</dbReference>
<dbReference type="Gene3D" id="2.40.110.10">
    <property type="entry name" value="Butyryl-CoA Dehydrogenase, subunit A, domain 2"/>
    <property type="match status" value="1"/>
</dbReference>
<dbReference type="SUPFAM" id="SSF47203">
    <property type="entry name" value="Acyl-CoA dehydrogenase C-terminal domain-like"/>
    <property type="match status" value="1"/>
</dbReference>
<dbReference type="Gene3D" id="1.20.140.10">
    <property type="entry name" value="Butyryl-CoA Dehydrogenase, subunit A, domain 3"/>
    <property type="match status" value="1"/>
</dbReference>
<reference evidence="11" key="1">
    <citation type="journal article" date="2013" name="BMC Microbiol.">
        <title>Taxonomy and evolution of bacteriochlorophyll a-containing members of the OM60/NOR5 clade of marine gammaproteobacteria: description of Luminiphilus syltensis gen. nov., sp. nov., reclassification of Haliea rubra as Pseudohaliea rubra gen. nov., comb. nov., and emendation of Chromatocurvus halotolerans.</title>
        <authorList>
            <person name="Spring S."/>
            <person name="Riedel T."/>
            <person name="Sproer C."/>
            <person name="Yan S."/>
            <person name="Harder J."/>
            <person name="Fuchs B.M."/>
        </authorList>
    </citation>
    <scope>NUCLEOTIDE SEQUENCE [LARGE SCALE GENOMIC DNA]</scope>
    <source>
        <strain evidence="11">NOR51-B</strain>
    </source>
</reference>
<evidence type="ECO:0000259" key="7">
    <source>
        <dbReference type="Pfam" id="PF00441"/>
    </source>
</evidence>
<keyword evidence="3 6" id="KW-0285">Flavoprotein</keyword>
<dbReference type="STRING" id="565045.NOR51B_2740"/>
<evidence type="ECO:0000256" key="6">
    <source>
        <dbReference type="RuleBase" id="RU362125"/>
    </source>
</evidence>
<evidence type="ECO:0000256" key="4">
    <source>
        <dbReference type="ARBA" id="ARBA00022827"/>
    </source>
</evidence>
<protein>
    <submittedName>
        <fullName evidence="10">Acyl-CoA dehydrogenase</fullName>
    </submittedName>
</protein>
<evidence type="ECO:0000256" key="5">
    <source>
        <dbReference type="ARBA" id="ARBA00023002"/>
    </source>
</evidence>
<dbReference type="Pfam" id="PF02771">
    <property type="entry name" value="Acyl-CoA_dh_N"/>
    <property type="match status" value="1"/>
</dbReference>
<evidence type="ECO:0000256" key="2">
    <source>
        <dbReference type="ARBA" id="ARBA00009347"/>
    </source>
</evidence>
<dbReference type="InterPro" id="IPR037069">
    <property type="entry name" value="AcylCoA_DH/ox_N_sf"/>
</dbReference>
<dbReference type="InterPro" id="IPR006091">
    <property type="entry name" value="Acyl-CoA_Oxase/DH_mid-dom"/>
</dbReference>
<proteinExistence type="inferred from homology"/>
<dbReference type="InterPro" id="IPR046373">
    <property type="entry name" value="Acyl-CoA_Oxase/DH_mid-dom_sf"/>
</dbReference>
<dbReference type="OrthoDB" id="7053515at2"/>
<accession>B8KSR4</accession>
<dbReference type="InterPro" id="IPR009100">
    <property type="entry name" value="AcylCoA_DH/oxidase_NM_dom_sf"/>
</dbReference>
<comment type="cofactor">
    <cofactor evidence="1 6">
        <name>FAD</name>
        <dbReference type="ChEBI" id="CHEBI:57692"/>
    </cofactor>
</comment>
<dbReference type="Pfam" id="PF02770">
    <property type="entry name" value="Acyl-CoA_dh_M"/>
    <property type="match status" value="1"/>
</dbReference>
<name>B8KSR4_9GAMM</name>
<dbReference type="Proteomes" id="UP000004699">
    <property type="component" value="Unassembled WGS sequence"/>
</dbReference>
<evidence type="ECO:0000256" key="1">
    <source>
        <dbReference type="ARBA" id="ARBA00001974"/>
    </source>
</evidence>
<dbReference type="HOGENOM" id="CLU_018204_5_2_6"/>
<dbReference type="InterPro" id="IPR013786">
    <property type="entry name" value="AcylCoA_DH/ox_N"/>
</dbReference>
<feature type="domain" description="Acyl-CoA dehydrogenase/oxidase C-terminal" evidence="7">
    <location>
        <begin position="231"/>
        <end position="347"/>
    </location>
</feature>
<dbReference type="eggNOG" id="COG1960">
    <property type="taxonomic scope" value="Bacteria"/>
</dbReference>
<feature type="domain" description="Acyl-CoA dehydrogenase/oxidase N-terminal" evidence="9">
    <location>
        <begin position="2"/>
        <end position="96"/>
    </location>
</feature>
<evidence type="ECO:0000256" key="3">
    <source>
        <dbReference type="ARBA" id="ARBA00022630"/>
    </source>
</evidence>
<evidence type="ECO:0000313" key="10">
    <source>
        <dbReference type="EMBL" id="EED36787.1"/>
    </source>
</evidence>
<organism evidence="10 11">
    <name type="scientific">Luminiphilus syltensis NOR5-1B</name>
    <dbReference type="NCBI Taxonomy" id="565045"/>
    <lineage>
        <taxon>Bacteria</taxon>
        <taxon>Pseudomonadati</taxon>
        <taxon>Pseudomonadota</taxon>
        <taxon>Gammaproteobacteria</taxon>
        <taxon>Cellvibrionales</taxon>
        <taxon>Halieaceae</taxon>
        <taxon>Luminiphilus</taxon>
    </lineage>
</organism>
<dbReference type="GO" id="GO:0050660">
    <property type="term" value="F:flavin adenine dinucleotide binding"/>
    <property type="evidence" value="ECO:0007669"/>
    <property type="project" value="InterPro"/>
</dbReference>
<dbReference type="PANTHER" id="PTHR43884:SF20">
    <property type="entry name" value="ACYL-COA DEHYDROGENASE FADE28"/>
    <property type="match status" value="1"/>
</dbReference>
<evidence type="ECO:0000313" key="11">
    <source>
        <dbReference type="Proteomes" id="UP000004699"/>
    </source>
</evidence>
<keyword evidence="5 6" id="KW-0560">Oxidoreductase</keyword>
<dbReference type="InterPro" id="IPR009075">
    <property type="entry name" value="AcylCo_DH/oxidase_C"/>
</dbReference>
<gene>
    <name evidence="10" type="ORF">NOR51B_2740</name>
</gene>
<dbReference type="CDD" id="cd00567">
    <property type="entry name" value="ACAD"/>
    <property type="match status" value="1"/>
</dbReference>
<dbReference type="RefSeq" id="WP_009021529.1">
    <property type="nucleotide sequence ID" value="NZ_DS999411.1"/>
</dbReference>